<evidence type="ECO:0000313" key="2">
    <source>
        <dbReference type="EMBL" id="TKK70870.1"/>
    </source>
</evidence>
<protein>
    <submittedName>
        <fullName evidence="2">TPM domain-containing protein</fullName>
    </submittedName>
</protein>
<accession>A0A4U3L748</accession>
<name>A0A4U3L748_9BACT</name>
<comment type="caution">
    <text evidence="2">The sequence shown here is derived from an EMBL/GenBank/DDBJ whole genome shotgun (WGS) entry which is preliminary data.</text>
</comment>
<dbReference type="AlphaFoldDB" id="A0A4U3L748"/>
<evidence type="ECO:0000259" key="1">
    <source>
        <dbReference type="Pfam" id="PF04536"/>
    </source>
</evidence>
<dbReference type="Pfam" id="PF04536">
    <property type="entry name" value="TPM_phosphatase"/>
    <property type="match status" value="1"/>
</dbReference>
<sequence length="152" mass="17341">MLFPWQKPKTFFTEEQKQRIVQAVQQAERQTSGEVRVYVESKCRFVDALDRAAEIFFQLQMDKTTLHNGVLVYVAVDDKQVAVYADEGIHAKAGRQYWLGTVAAMLQHFRQEHVAEGICSAVLKIGEALVHHFPYDATTDKNELPDNIVFGK</sequence>
<proteinExistence type="predicted"/>
<organism evidence="2 3">
    <name type="scientific">Ilyomonas limi</name>
    <dbReference type="NCBI Taxonomy" id="2575867"/>
    <lineage>
        <taxon>Bacteria</taxon>
        <taxon>Pseudomonadati</taxon>
        <taxon>Bacteroidota</taxon>
        <taxon>Chitinophagia</taxon>
        <taxon>Chitinophagales</taxon>
        <taxon>Chitinophagaceae</taxon>
        <taxon>Ilyomonas</taxon>
    </lineage>
</organism>
<gene>
    <name evidence="2" type="ORF">FC093_04020</name>
</gene>
<evidence type="ECO:0000313" key="3">
    <source>
        <dbReference type="Proteomes" id="UP000305848"/>
    </source>
</evidence>
<reference evidence="2 3" key="1">
    <citation type="submission" date="2019-05" db="EMBL/GenBank/DDBJ databases">
        <title>Panacibacter sp. strain 17mud1-8 Genome sequencing and assembly.</title>
        <authorList>
            <person name="Chhetri G."/>
        </authorList>
    </citation>
    <scope>NUCLEOTIDE SEQUENCE [LARGE SCALE GENOMIC DNA]</scope>
    <source>
        <strain evidence="2 3">17mud1-8</strain>
    </source>
</reference>
<dbReference type="Gene3D" id="3.10.310.50">
    <property type="match status" value="1"/>
</dbReference>
<dbReference type="RefSeq" id="WP_137260469.1">
    <property type="nucleotide sequence ID" value="NZ_SZQL01000002.1"/>
</dbReference>
<dbReference type="OrthoDB" id="9786161at2"/>
<dbReference type="Proteomes" id="UP000305848">
    <property type="component" value="Unassembled WGS sequence"/>
</dbReference>
<dbReference type="PANTHER" id="PTHR30373">
    <property type="entry name" value="UPF0603 PROTEIN YGCG"/>
    <property type="match status" value="1"/>
</dbReference>
<dbReference type="InterPro" id="IPR007621">
    <property type="entry name" value="TPM_dom"/>
</dbReference>
<dbReference type="EMBL" id="SZQL01000002">
    <property type="protein sequence ID" value="TKK70870.1"/>
    <property type="molecule type" value="Genomic_DNA"/>
</dbReference>
<keyword evidence="3" id="KW-1185">Reference proteome</keyword>
<feature type="domain" description="TPM" evidence="1">
    <location>
        <begin position="9"/>
        <end position="127"/>
    </location>
</feature>
<dbReference type="PANTHER" id="PTHR30373:SF8">
    <property type="entry name" value="BLL7265 PROTEIN"/>
    <property type="match status" value="1"/>
</dbReference>